<accession>A0A316WMC6</accession>
<dbReference type="AlphaFoldDB" id="A0A316WMC6"/>
<dbReference type="PANTHER" id="PTHR13696:SF52">
    <property type="entry name" value="PARA FAMILY PROTEIN CT_582"/>
    <property type="match status" value="1"/>
</dbReference>
<dbReference type="Proteomes" id="UP000236594">
    <property type="component" value="Unassembled WGS sequence"/>
</dbReference>
<protein>
    <recommendedName>
        <fullName evidence="1">AAA domain-containing protein</fullName>
    </recommendedName>
</protein>
<dbReference type="InterPro" id="IPR027417">
    <property type="entry name" value="P-loop_NTPase"/>
</dbReference>
<keyword evidence="3" id="KW-1185">Reference proteome</keyword>
<dbReference type="SUPFAM" id="SSF52540">
    <property type="entry name" value="P-loop containing nucleoside triphosphate hydrolases"/>
    <property type="match status" value="1"/>
</dbReference>
<dbReference type="RefSeq" id="WP_109714415.1">
    <property type="nucleotide sequence ID" value="NZ_PPED02000009.1"/>
</dbReference>
<dbReference type="InterPro" id="IPR050678">
    <property type="entry name" value="DNA_Partitioning_ATPase"/>
</dbReference>
<feature type="domain" description="AAA" evidence="1">
    <location>
        <begin position="2"/>
        <end position="162"/>
    </location>
</feature>
<evidence type="ECO:0000313" key="2">
    <source>
        <dbReference type="EMBL" id="PWN62417.1"/>
    </source>
</evidence>
<dbReference type="PANTHER" id="PTHR13696">
    <property type="entry name" value="P-LOOP CONTAINING NUCLEOSIDE TRIPHOSPHATE HYDROLASE"/>
    <property type="match status" value="1"/>
</dbReference>
<dbReference type="EMBL" id="PPED02000009">
    <property type="protein sequence ID" value="PWN62417.1"/>
    <property type="molecule type" value="Genomic_DNA"/>
</dbReference>
<evidence type="ECO:0000259" key="1">
    <source>
        <dbReference type="Pfam" id="PF13614"/>
    </source>
</evidence>
<dbReference type="Gene3D" id="3.40.50.300">
    <property type="entry name" value="P-loop containing nucleotide triphosphate hydrolases"/>
    <property type="match status" value="1"/>
</dbReference>
<organism evidence="2 3">
    <name type="scientific">Chryseobacterium phosphatilyticum</name>
    <dbReference type="NCBI Taxonomy" id="475075"/>
    <lineage>
        <taxon>Bacteria</taxon>
        <taxon>Pseudomonadati</taxon>
        <taxon>Bacteroidota</taxon>
        <taxon>Flavobacteriia</taxon>
        <taxon>Flavobacteriales</taxon>
        <taxon>Weeksellaceae</taxon>
        <taxon>Chryseobacterium group</taxon>
        <taxon>Chryseobacterium</taxon>
    </lineage>
</organism>
<name>A0A316WMC6_9FLAO</name>
<dbReference type="InterPro" id="IPR025669">
    <property type="entry name" value="AAA_dom"/>
</dbReference>
<gene>
    <name evidence="2" type="ORF">C1631_022900</name>
</gene>
<dbReference type="CDD" id="cd02042">
    <property type="entry name" value="ParAB_family"/>
    <property type="match status" value="1"/>
</dbReference>
<sequence length="254" mass="29600">MIVSFSSQKGGSGKTSSTMLAATYINYYFDKKICVVDVDIQKSLFNKRKDELAYIQLAAEKNNGELLPQMKEAKMLKKLDDEGKSLFPIFAYSFQDDNVIEKILDLEKQFDIVFIDFPGTLDFNEISFILLILDYIFIPFYAEEKNFKSAFDFEKVLKGIKNSQTDSPNSSRLKNYFSYFFKYNENTRKQEWDFLELMFEKRGINKLNNSIYENIKLEMDISTINIVSGVPSAKSPLLFVEEIMSHLFPNEYKK</sequence>
<comment type="caution">
    <text evidence="2">The sequence shown here is derived from an EMBL/GenBank/DDBJ whole genome shotgun (WGS) entry which is preliminary data.</text>
</comment>
<dbReference type="Pfam" id="PF13614">
    <property type="entry name" value="AAA_31"/>
    <property type="match status" value="1"/>
</dbReference>
<proteinExistence type="predicted"/>
<evidence type="ECO:0000313" key="3">
    <source>
        <dbReference type="Proteomes" id="UP000236594"/>
    </source>
</evidence>
<dbReference type="OrthoDB" id="978593at2"/>
<reference evidence="2 3" key="1">
    <citation type="submission" date="2018-04" db="EMBL/GenBank/DDBJ databases">
        <title>Draft Genome Sequence of Phosphate-Solubilizing Chryseobacterium sp. ISE14 that is a Biocontrol and Plant Growth-Promoting Rhizobacterium Isolated from Cucumber.</title>
        <authorList>
            <person name="Jeong J.-J."/>
            <person name="Sang M.K."/>
            <person name="Choi I.-G."/>
            <person name="Kim K.D."/>
        </authorList>
    </citation>
    <scope>NUCLEOTIDE SEQUENCE [LARGE SCALE GENOMIC DNA]</scope>
    <source>
        <strain evidence="2 3">ISE14</strain>
    </source>
</reference>